<feature type="compositionally biased region" description="Low complexity" evidence="4">
    <location>
        <begin position="854"/>
        <end position="870"/>
    </location>
</feature>
<evidence type="ECO:0000256" key="3">
    <source>
        <dbReference type="ARBA" id="ARBA00023242"/>
    </source>
</evidence>
<dbReference type="SMART" id="SM00386">
    <property type="entry name" value="HAT"/>
    <property type="match status" value="10"/>
</dbReference>
<feature type="compositionally biased region" description="Low complexity" evidence="4">
    <location>
        <begin position="89"/>
        <end position="101"/>
    </location>
</feature>
<dbReference type="GO" id="GO:0031124">
    <property type="term" value="P:mRNA 3'-end processing"/>
    <property type="evidence" value="ECO:0007669"/>
    <property type="project" value="InterPro"/>
</dbReference>
<dbReference type="Pfam" id="PF05843">
    <property type="entry name" value="Suf"/>
    <property type="match status" value="1"/>
</dbReference>
<keyword evidence="2" id="KW-0677">Repeat</keyword>
<feature type="compositionally biased region" description="Low complexity" evidence="4">
    <location>
        <begin position="676"/>
        <end position="695"/>
    </location>
</feature>
<dbReference type="InterPro" id="IPR008847">
    <property type="entry name" value="Suf"/>
</dbReference>
<feature type="compositionally biased region" description="Low complexity" evidence="4">
    <location>
        <begin position="813"/>
        <end position="847"/>
    </location>
</feature>
<feature type="compositionally biased region" description="Low complexity" evidence="4">
    <location>
        <begin position="735"/>
        <end position="758"/>
    </location>
</feature>
<evidence type="ECO:0000313" key="6">
    <source>
        <dbReference type="EMBL" id="KYQ88973.1"/>
    </source>
</evidence>
<feature type="region of interest" description="Disordered" evidence="4">
    <location>
        <begin position="807"/>
        <end position="918"/>
    </location>
</feature>
<evidence type="ECO:0000256" key="4">
    <source>
        <dbReference type="SAM" id="MobiDB-lite"/>
    </source>
</evidence>
<dbReference type="GO" id="GO:0003729">
    <property type="term" value="F:mRNA binding"/>
    <property type="evidence" value="ECO:0007669"/>
    <property type="project" value="TreeGrafter"/>
</dbReference>
<dbReference type="PANTHER" id="PTHR19980:SF0">
    <property type="entry name" value="CLEAVAGE STIMULATION FACTOR SUBUNIT 3"/>
    <property type="match status" value="1"/>
</dbReference>
<dbReference type="Proteomes" id="UP000076078">
    <property type="component" value="Unassembled WGS sequence"/>
</dbReference>
<name>A0A151Z4S8_TIELA</name>
<feature type="compositionally biased region" description="Polar residues" evidence="4">
    <location>
        <begin position="638"/>
        <end position="651"/>
    </location>
</feature>
<feature type="compositionally biased region" description="Basic and acidic residues" evidence="4">
    <location>
        <begin position="652"/>
        <end position="667"/>
    </location>
</feature>
<dbReference type="Gene3D" id="1.25.40.1040">
    <property type="match status" value="1"/>
</dbReference>
<dbReference type="OMA" id="LVWIQYM"/>
<feature type="compositionally biased region" description="Polar residues" evidence="4">
    <location>
        <begin position="883"/>
        <end position="901"/>
    </location>
</feature>
<keyword evidence="3" id="KW-0539">Nucleus</keyword>
<feature type="domain" description="Suppressor of forked" evidence="5">
    <location>
        <begin position="121"/>
        <end position="630"/>
    </location>
</feature>
<feature type="region of interest" description="Disordered" evidence="4">
    <location>
        <begin position="730"/>
        <end position="765"/>
    </location>
</feature>
<reference evidence="6 7" key="1">
    <citation type="submission" date="2015-12" db="EMBL/GenBank/DDBJ databases">
        <title>Dictyostelia acquired genes for synthesis and detection of signals that induce cell-type specialization by lateral gene transfer from prokaryotes.</title>
        <authorList>
            <person name="Gloeckner G."/>
            <person name="Schaap P."/>
        </authorList>
    </citation>
    <scope>NUCLEOTIDE SEQUENCE [LARGE SCALE GENOMIC DNA]</scope>
    <source>
        <strain evidence="6 7">TK</strain>
    </source>
</reference>
<dbReference type="FunCoup" id="A0A151Z4S8">
    <property type="interactions" value="10"/>
</dbReference>
<dbReference type="InterPro" id="IPR045243">
    <property type="entry name" value="Rna14-like"/>
</dbReference>
<evidence type="ECO:0000256" key="1">
    <source>
        <dbReference type="ARBA" id="ARBA00004123"/>
    </source>
</evidence>
<feature type="compositionally biased region" description="Low complexity" evidence="4">
    <location>
        <begin position="21"/>
        <end position="30"/>
    </location>
</feature>
<comment type="subcellular location">
    <subcellularLocation>
        <location evidence="1">Nucleus</location>
    </subcellularLocation>
</comment>
<feature type="compositionally biased region" description="Polar residues" evidence="4">
    <location>
        <begin position="696"/>
        <end position="710"/>
    </location>
</feature>
<accession>A0A151Z4S8</accession>
<evidence type="ECO:0000256" key="2">
    <source>
        <dbReference type="ARBA" id="ARBA00022737"/>
    </source>
</evidence>
<dbReference type="SUPFAM" id="SSF48452">
    <property type="entry name" value="TPR-like"/>
    <property type="match status" value="1"/>
</dbReference>
<dbReference type="InterPro" id="IPR003107">
    <property type="entry name" value="HAT"/>
</dbReference>
<dbReference type="EMBL" id="LODT01000046">
    <property type="protein sequence ID" value="KYQ88973.1"/>
    <property type="molecule type" value="Genomic_DNA"/>
</dbReference>
<dbReference type="PANTHER" id="PTHR19980">
    <property type="entry name" value="RNA CLEAVAGE STIMULATION FACTOR"/>
    <property type="match status" value="1"/>
</dbReference>
<gene>
    <name evidence="6" type="ORF">DLAC_10564</name>
</gene>
<feature type="compositionally biased region" description="Basic residues" evidence="4">
    <location>
        <begin position="908"/>
        <end position="918"/>
    </location>
</feature>
<keyword evidence="7" id="KW-1185">Reference proteome</keyword>
<feature type="region of interest" description="Disordered" evidence="4">
    <location>
        <begin position="1"/>
        <end position="101"/>
    </location>
</feature>
<dbReference type="GO" id="GO:0005634">
    <property type="term" value="C:nucleus"/>
    <property type="evidence" value="ECO:0007669"/>
    <property type="project" value="UniProtKB-SubCell"/>
</dbReference>
<dbReference type="InterPro" id="IPR011990">
    <property type="entry name" value="TPR-like_helical_dom_sf"/>
</dbReference>
<dbReference type="InParanoid" id="A0A151Z4S8"/>
<organism evidence="6 7">
    <name type="scientific">Tieghemostelium lacteum</name>
    <name type="common">Slime mold</name>
    <name type="synonym">Dictyostelium lacteum</name>
    <dbReference type="NCBI Taxonomy" id="361077"/>
    <lineage>
        <taxon>Eukaryota</taxon>
        <taxon>Amoebozoa</taxon>
        <taxon>Evosea</taxon>
        <taxon>Eumycetozoa</taxon>
        <taxon>Dictyostelia</taxon>
        <taxon>Dictyosteliales</taxon>
        <taxon>Raperosteliaceae</taxon>
        <taxon>Tieghemostelium</taxon>
    </lineage>
</organism>
<protein>
    <submittedName>
        <fullName evidence="6">Cleavage stimulation factor subunit 3</fullName>
    </submittedName>
</protein>
<evidence type="ECO:0000313" key="7">
    <source>
        <dbReference type="Proteomes" id="UP000076078"/>
    </source>
</evidence>
<dbReference type="STRING" id="361077.A0A151Z4S8"/>
<dbReference type="OrthoDB" id="26282at2759"/>
<sequence>METQNENINIKVEPNTDDNTSDITTNSSNDQPIPEIKNENLDSDQQQENQQQEEEEEKENKSLVQTEEIKIPIVKKEEEQEDDTKKVKSPTSSSSISTTITGTLQPTTSQLINQPKKSIQIEILENRISIDLYDTEAWTLLLGEIQSQPIDNCRAIYERFLGHFTTAGKYWKVYAEQEMQARNYDLVEKIFFRSLRNVRNVELWRTYITYIRQHKSQNQREEIIKAFEFALEFVGMDISSTQIWMEYLNFLKEEKTNNTFEEGQKMTNLRKLYQRAVENPMHDLDIIWKEYDQFENSINKVLAKSLLQEHHQKYQHAKSVYRERKSLLEGILRNMLAKPPGSSDKEEHQVRLWRKLLAYEKSNPQKFEQATLRNRIAATYNQCLLCLYHYPDIWYEAAVYQAETGSWEGSNQFFEKAIQALPKSLFLHFAYADSLEGQKKIPQAKELYEKLIASVQPVDPLVWIQYMRFARRTERIEGPRKIFKRAKASPECTYHVYIALSLIEYYVNQDPKMARDIFEIGLKKFPLETPYINFCIEFLSNLNEENNTRVLFEKVLLLPNHENKTIDLFWRKYLDFEYRQNQDIQSIQKLEKRYLSSFYSSNINSLDKSGVLQALNRYKFLNLSPCPSLEIEVISKNLQPSDGDDNSTQQQKDSESGQHQNLKEGKGKKQKKDKYQQQQQNESSSTSNISTTSYQNPDNPEKPTSSTIIPVSNWKVKRPDITNMLPYRGELSKFNSNNNNNNNNNSNNNNMIGNQNNSPTSRSPQFDIPEFLFPLLQILPASSSFNGPLVDVDFLLMTIKDSPLPIINPNMGQQIPQQQQSQPQQQPPLTLSPTTSTSNNLLNSPTNVQMSNISSPTVQQPMQPSSQPQQNPHKRKLEDEDQISQPQPQTQSYSFQNTKPPTNDLYRKRQASKLSKKA</sequence>
<feature type="compositionally biased region" description="Basic and acidic residues" evidence="4">
    <location>
        <begin position="67"/>
        <end position="86"/>
    </location>
</feature>
<proteinExistence type="predicted"/>
<evidence type="ECO:0000259" key="5">
    <source>
        <dbReference type="Pfam" id="PF05843"/>
    </source>
</evidence>
<feature type="region of interest" description="Disordered" evidence="4">
    <location>
        <begin position="638"/>
        <end position="711"/>
    </location>
</feature>
<dbReference type="AlphaFoldDB" id="A0A151Z4S8"/>
<comment type="caution">
    <text evidence="6">The sequence shown here is derived from an EMBL/GenBank/DDBJ whole genome shotgun (WGS) entry which is preliminary data.</text>
</comment>